<feature type="domain" description="CopC" evidence="11">
    <location>
        <begin position="27"/>
        <end position="117"/>
    </location>
</feature>
<sequence>MIKRLRLALRWLLVLLPLFVAPQALAHAVLLETYPAQNAVIASQPDVMSLTFNEPVSILSAALITPDGERIELSTDANGQVLQIALPSSDDPGTRVLSWRVVSLDGHPVGGTSIFSVGEVTGAADVRTAGDPWVTLLLWLAKAILYGAVFFGAGGAAFWVTHASDSYQSPRYLKAIIAVGLIAAPLSLGLHGADALAVSLGSLLTLAPWVVGAGTSYGPSAVLLFTALVFAGACAHERIGRVRSWFALGAMILAPLALALSGHASAASPQWLTRPAVFLHAAGVLYWAGALFPLALMLRRKDVMTNNVLATFSKRIPFAVAAILVSGATLAAIQLGSDPTRWWTPYGEVLALKLGLLAVLFVLAVINRFALTNPALSGNATAQTRLRAIIVTEIVLVAIIFGLVALWRFTPPPRALALQPAREIALHIHTDRIMADLTITPGTVGTNDLSIYLMDAEFGPVNPLEVEVAVSAPTLGIESNRVMAELGDDGYWHATGLVMPLAGKWDIDVAVRLTRFELVTLSDRLDVR</sequence>
<dbReference type="GO" id="GO:0006825">
    <property type="term" value="P:copper ion transport"/>
    <property type="evidence" value="ECO:0007669"/>
    <property type="project" value="InterPro"/>
</dbReference>
<feature type="transmembrane region" description="Helical" evidence="9">
    <location>
        <begin position="136"/>
        <end position="160"/>
    </location>
</feature>
<feature type="transmembrane region" description="Helical" evidence="9">
    <location>
        <begin position="349"/>
        <end position="367"/>
    </location>
</feature>
<keyword evidence="14" id="KW-1185">Reference proteome</keyword>
<protein>
    <submittedName>
        <fullName evidence="13">Copper resistance protein C</fullName>
    </submittedName>
</protein>
<evidence type="ECO:0000256" key="1">
    <source>
        <dbReference type="ARBA" id="ARBA00004651"/>
    </source>
</evidence>
<name>A0A918S0P6_9HYPH</name>
<feature type="transmembrane region" description="Helical" evidence="9">
    <location>
        <begin position="318"/>
        <end position="337"/>
    </location>
</feature>
<evidence type="ECO:0000256" key="2">
    <source>
        <dbReference type="ARBA" id="ARBA00022475"/>
    </source>
</evidence>
<evidence type="ECO:0000256" key="3">
    <source>
        <dbReference type="ARBA" id="ARBA00022692"/>
    </source>
</evidence>
<dbReference type="InterPro" id="IPR007348">
    <property type="entry name" value="CopC_dom"/>
</dbReference>
<dbReference type="Pfam" id="PF05425">
    <property type="entry name" value="CopD"/>
    <property type="match status" value="1"/>
</dbReference>
<evidence type="ECO:0000256" key="5">
    <source>
        <dbReference type="ARBA" id="ARBA00022729"/>
    </source>
</evidence>
<evidence type="ECO:0000256" key="9">
    <source>
        <dbReference type="SAM" id="Phobius"/>
    </source>
</evidence>
<comment type="caution">
    <text evidence="13">The sequence shown here is derived from an EMBL/GenBank/DDBJ whole genome shotgun (WGS) entry which is preliminary data.</text>
</comment>
<keyword evidence="2" id="KW-1003">Cell membrane</keyword>
<dbReference type="Pfam" id="PF04234">
    <property type="entry name" value="CopC"/>
    <property type="match status" value="1"/>
</dbReference>
<keyword evidence="3 9" id="KW-0812">Transmembrane</keyword>
<evidence type="ECO:0000256" key="4">
    <source>
        <dbReference type="ARBA" id="ARBA00022723"/>
    </source>
</evidence>
<dbReference type="InterPro" id="IPR014756">
    <property type="entry name" value="Ig_E-set"/>
</dbReference>
<reference evidence="13" key="1">
    <citation type="journal article" date="2014" name="Int. J. Syst. Evol. Microbiol.">
        <title>Complete genome sequence of Corynebacterium casei LMG S-19264T (=DSM 44701T), isolated from a smear-ripened cheese.</title>
        <authorList>
            <consortium name="US DOE Joint Genome Institute (JGI-PGF)"/>
            <person name="Walter F."/>
            <person name="Albersmeier A."/>
            <person name="Kalinowski J."/>
            <person name="Ruckert C."/>
        </authorList>
    </citation>
    <scope>NUCLEOTIDE SEQUENCE</scope>
    <source>
        <strain evidence="13">KCTC 32437</strain>
    </source>
</reference>
<dbReference type="InterPro" id="IPR014755">
    <property type="entry name" value="Cu-Rt/internalin_Ig-like"/>
</dbReference>
<keyword evidence="6 9" id="KW-1133">Transmembrane helix</keyword>
<evidence type="ECO:0000256" key="8">
    <source>
        <dbReference type="ARBA" id="ARBA00023136"/>
    </source>
</evidence>
<feature type="transmembrane region" description="Helical" evidence="9">
    <location>
        <begin position="172"/>
        <end position="190"/>
    </location>
</feature>
<dbReference type="AlphaFoldDB" id="A0A918S0P6"/>
<feature type="transmembrane region" description="Helical" evidence="9">
    <location>
        <begin position="210"/>
        <end position="233"/>
    </location>
</feature>
<feature type="chain" id="PRO_5038070836" evidence="10">
    <location>
        <begin position="27"/>
        <end position="528"/>
    </location>
</feature>
<dbReference type="PANTHER" id="PTHR34820:SF4">
    <property type="entry name" value="INNER MEMBRANE PROTEIN YEBZ"/>
    <property type="match status" value="1"/>
</dbReference>
<feature type="domain" description="Copper resistance protein D" evidence="12">
    <location>
        <begin position="308"/>
        <end position="407"/>
    </location>
</feature>
<feature type="transmembrane region" description="Helical" evidence="9">
    <location>
        <begin position="245"/>
        <end position="265"/>
    </location>
</feature>
<dbReference type="SUPFAM" id="SSF81296">
    <property type="entry name" value="E set domains"/>
    <property type="match status" value="1"/>
</dbReference>
<keyword evidence="8 9" id="KW-0472">Membrane</keyword>
<keyword evidence="7" id="KW-0186">Copper</keyword>
<reference evidence="13" key="2">
    <citation type="submission" date="2020-09" db="EMBL/GenBank/DDBJ databases">
        <authorList>
            <person name="Sun Q."/>
            <person name="Kim S."/>
        </authorList>
    </citation>
    <scope>NUCLEOTIDE SEQUENCE</scope>
    <source>
        <strain evidence="13">KCTC 32437</strain>
    </source>
</reference>
<feature type="transmembrane region" description="Helical" evidence="9">
    <location>
        <begin position="277"/>
        <end position="298"/>
    </location>
</feature>
<evidence type="ECO:0000259" key="11">
    <source>
        <dbReference type="Pfam" id="PF04234"/>
    </source>
</evidence>
<feature type="transmembrane region" description="Helical" evidence="9">
    <location>
        <begin position="388"/>
        <end position="409"/>
    </location>
</feature>
<proteinExistence type="predicted"/>
<evidence type="ECO:0000313" key="14">
    <source>
        <dbReference type="Proteomes" id="UP000646579"/>
    </source>
</evidence>
<dbReference type="RefSeq" id="WP_189424386.1">
    <property type="nucleotide sequence ID" value="NZ_BMZE01000001.1"/>
</dbReference>
<keyword evidence="4" id="KW-0479">Metal-binding</keyword>
<accession>A0A918S0P6</accession>
<evidence type="ECO:0000256" key="6">
    <source>
        <dbReference type="ARBA" id="ARBA00022989"/>
    </source>
</evidence>
<dbReference type="Gene3D" id="2.60.40.1220">
    <property type="match status" value="1"/>
</dbReference>
<evidence type="ECO:0000256" key="10">
    <source>
        <dbReference type="SAM" id="SignalP"/>
    </source>
</evidence>
<dbReference type="GO" id="GO:0005886">
    <property type="term" value="C:plasma membrane"/>
    <property type="evidence" value="ECO:0007669"/>
    <property type="project" value="UniProtKB-SubCell"/>
</dbReference>
<dbReference type="InterPro" id="IPR032694">
    <property type="entry name" value="CopC/D"/>
</dbReference>
<dbReference type="InterPro" id="IPR008457">
    <property type="entry name" value="Cu-R_CopD_dom"/>
</dbReference>
<feature type="signal peptide" evidence="10">
    <location>
        <begin position="1"/>
        <end position="26"/>
    </location>
</feature>
<organism evidence="13 14">
    <name type="scientific">Devosia pacifica</name>
    <dbReference type="NCBI Taxonomy" id="1335967"/>
    <lineage>
        <taxon>Bacteria</taxon>
        <taxon>Pseudomonadati</taxon>
        <taxon>Pseudomonadota</taxon>
        <taxon>Alphaproteobacteria</taxon>
        <taxon>Hyphomicrobiales</taxon>
        <taxon>Devosiaceae</taxon>
        <taxon>Devosia</taxon>
    </lineage>
</organism>
<dbReference type="PANTHER" id="PTHR34820">
    <property type="entry name" value="INNER MEMBRANE PROTEIN YEBZ"/>
    <property type="match status" value="1"/>
</dbReference>
<dbReference type="EMBL" id="BMZE01000001">
    <property type="protein sequence ID" value="GHA18857.1"/>
    <property type="molecule type" value="Genomic_DNA"/>
</dbReference>
<dbReference type="GO" id="GO:0046688">
    <property type="term" value="P:response to copper ion"/>
    <property type="evidence" value="ECO:0007669"/>
    <property type="project" value="InterPro"/>
</dbReference>
<keyword evidence="5 10" id="KW-0732">Signal</keyword>
<evidence type="ECO:0000313" key="13">
    <source>
        <dbReference type="EMBL" id="GHA18857.1"/>
    </source>
</evidence>
<evidence type="ECO:0000259" key="12">
    <source>
        <dbReference type="Pfam" id="PF05425"/>
    </source>
</evidence>
<comment type="subcellular location">
    <subcellularLocation>
        <location evidence="1">Cell membrane</location>
        <topology evidence="1">Multi-pass membrane protein</topology>
    </subcellularLocation>
</comment>
<dbReference type="GO" id="GO:0042597">
    <property type="term" value="C:periplasmic space"/>
    <property type="evidence" value="ECO:0007669"/>
    <property type="project" value="InterPro"/>
</dbReference>
<gene>
    <name evidence="13" type="ORF">GCM10007989_12750</name>
</gene>
<evidence type="ECO:0000256" key="7">
    <source>
        <dbReference type="ARBA" id="ARBA00023008"/>
    </source>
</evidence>
<dbReference type="GO" id="GO:0005507">
    <property type="term" value="F:copper ion binding"/>
    <property type="evidence" value="ECO:0007669"/>
    <property type="project" value="InterPro"/>
</dbReference>
<dbReference type="Proteomes" id="UP000646579">
    <property type="component" value="Unassembled WGS sequence"/>
</dbReference>